<proteinExistence type="inferred from homology"/>
<dbReference type="PANTHER" id="PTHR43369">
    <property type="entry name" value="PHOSPHORIBOSYLGLYCINAMIDE FORMYLTRANSFERASE"/>
    <property type="match status" value="1"/>
</dbReference>
<protein>
    <recommendedName>
        <fullName evidence="2">phosphoribosylglycinamide formyltransferase 1</fullName>
        <ecNumber evidence="2">2.1.2.2</ecNumber>
    </recommendedName>
    <alternativeName>
        <fullName evidence="7">5'-phosphoribosylglycinamide transformylase</fullName>
    </alternativeName>
    <alternativeName>
        <fullName evidence="6">GAR transformylase</fullName>
    </alternativeName>
</protein>
<evidence type="ECO:0000256" key="7">
    <source>
        <dbReference type="ARBA" id="ARBA00041682"/>
    </source>
</evidence>
<evidence type="ECO:0000256" key="5">
    <source>
        <dbReference type="ARBA" id="ARBA00038440"/>
    </source>
</evidence>
<keyword evidence="3" id="KW-0808">Transferase</keyword>
<dbReference type="EC" id="2.1.2.2" evidence="2"/>
<dbReference type="AlphaFoldDB" id="A0A9D7XMW7"/>
<evidence type="ECO:0000313" key="11">
    <source>
        <dbReference type="Proteomes" id="UP000808337"/>
    </source>
</evidence>
<dbReference type="InterPro" id="IPR002376">
    <property type="entry name" value="Formyl_transf_N"/>
</dbReference>
<evidence type="ECO:0000256" key="1">
    <source>
        <dbReference type="ARBA" id="ARBA00005054"/>
    </source>
</evidence>
<dbReference type="Proteomes" id="UP000808337">
    <property type="component" value="Unassembled WGS sequence"/>
</dbReference>
<dbReference type="GO" id="GO:0006189">
    <property type="term" value="P:'de novo' IMP biosynthetic process"/>
    <property type="evidence" value="ECO:0007669"/>
    <property type="project" value="TreeGrafter"/>
</dbReference>
<feature type="domain" description="Formyl transferase N-terminal" evidence="9">
    <location>
        <begin position="12"/>
        <end position="190"/>
    </location>
</feature>
<comment type="catalytic activity">
    <reaction evidence="8">
        <text>N(1)-(5-phospho-beta-D-ribosyl)glycinamide + (6R)-10-formyltetrahydrofolate = N(2)-formyl-N(1)-(5-phospho-beta-D-ribosyl)glycinamide + (6S)-5,6,7,8-tetrahydrofolate + H(+)</text>
        <dbReference type="Rhea" id="RHEA:15053"/>
        <dbReference type="ChEBI" id="CHEBI:15378"/>
        <dbReference type="ChEBI" id="CHEBI:57453"/>
        <dbReference type="ChEBI" id="CHEBI:143788"/>
        <dbReference type="ChEBI" id="CHEBI:147286"/>
        <dbReference type="ChEBI" id="CHEBI:195366"/>
        <dbReference type="EC" id="2.1.2.2"/>
    </reaction>
</comment>
<dbReference type="EMBL" id="JADKGY010000001">
    <property type="protein sequence ID" value="MBK9981625.1"/>
    <property type="molecule type" value="Genomic_DNA"/>
</dbReference>
<dbReference type="PANTHER" id="PTHR43369:SF2">
    <property type="entry name" value="PHOSPHORIBOSYLGLYCINAMIDE FORMYLTRANSFERASE"/>
    <property type="match status" value="1"/>
</dbReference>
<dbReference type="GO" id="GO:0005829">
    <property type="term" value="C:cytosol"/>
    <property type="evidence" value="ECO:0007669"/>
    <property type="project" value="TreeGrafter"/>
</dbReference>
<evidence type="ECO:0000313" key="10">
    <source>
        <dbReference type="EMBL" id="MBK9981625.1"/>
    </source>
</evidence>
<gene>
    <name evidence="10" type="ORF">IPP15_04245</name>
</gene>
<evidence type="ECO:0000259" key="9">
    <source>
        <dbReference type="Pfam" id="PF00551"/>
    </source>
</evidence>
<comment type="pathway">
    <text evidence="1">Purine metabolism; IMP biosynthesis via de novo pathway; N(2)-formyl-N(1)-(5-phospho-D-ribosyl)glycinamide from N(1)-(5-phospho-D-ribosyl)glycinamide (10-formyl THF route): step 1/1.</text>
</comment>
<evidence type="ECO:0000256" key="4">
    <source>
        <dbReference type="ARBA" id="ARBA00022755"/>
    </source>
</evidence>
<reference evidence="10 11" key="1">
    <citation type="submission" date="2020-10" db="EMBL/GenBank/DDBJ databases">
        <title>Connecting structure to function with the recovery of over 1000 high-quality activated sludge metagenome-assembled genomes encoding full-length rRNA genes using long-read sequencing.</title>
        <authorList>
            <person name="Singleton C.M."/>
            <person name="Petriglieri F."/>
            <person name="Kristensen J.M."/>
            <person name="Kirkegaard R.H."/>
            <person name="Michaelsen T.Y."/>
            <person name="Andersen M.H."/>
            <person name="Karst S.M."/>
            <person name="Dueholm M.S."/>
            <person name="Nielsen P.H."/>
            <person name="Albertsen M."/>
        </authorList>
    </citation>
    <scope>NUCLEOTIDE SEQUENCE [LARGE SCALE GENOMIC DNA]</scope>
    <source>
        <strain evidence="10">Ribe_18-Q3-R11-54_MAXAC.273</strain>
    </source>
</reference>
<accession>A0A9D7XMW7</accession>
<dbReference type="SUPFAM" id="SSF53328">
    <property type="entry name" value="Formyltransferase"/>
    <property type="match status" value="1"/>
</dbReference>
<evidence type="ECO:0000256" key="8">
    <source>
        <dbReference type="ARBA" id="ARBA00047664"/>
    </source>
</evidence>
<comment type="caution">
    <text evidence="10">The sequence shown here is derived from an EMBL/GenBank/DDBJ whole genome shotgun (WGS) entry which is preliminary data.</text>
</comment>
<evidence type="ECO:0000256" key="3">
    <source>
        <dbReference type="ARBA" id="ARBA00022679"/>
    </source>
</evidence>
<keyword evidence="4" id="KW-0658">Purine biosynthesis</keyword>
<dbReference type="InterPro" id="IPR036477">
    <property type="entry name" value="Formyl_transf_N_sf"/>
</dbReference>
<dbReference type="GO" id="GO:0004644">
    <property type="term" value="F:phosphoribosylglycinamide formyltransferase activity"/>
    <property type="evidence" value="ECO:0007669"/>
    <property type="project" value="UniProtKB-EC"/>
</dbReference>
<dbReference type="PROSITE" id="PS00373">
    <property type="entry name" value="GART"/>
    <property type="match status" value="1"/>
</dbReference>
<dbReference type="Pfam" id="PF00551">
    <property type="entry name" value="Formyl_trans_N"/>
    <property type="match status" value="1"/>
</dbReference>
<organism evidence="10 11">
    <name type="scientific">Candidatus Opimibacter skivensis</name>
    <dbReference type="NCBI Taxonomy" id="2982028"/>
    <lineage>
        <taxon>Bacteria</taxon>
        <taxon>Pseudomonadati</taxon>
        <taxon>Bacteroidota</taxon>
        <taxon>Saprospiria</taxon>
        <taxon>Saprospirales</taxon>
        <taxon>Saprospiraceae</taxon>
        <taxon>Candidatus Opimibacter</taxon>
    </lineage>
</organism>
<dbReference type="InterPro" id="IPR001555">
    <property type="entry name" value="GART_AS"/>
</dbReference>
<evidence type="ECO:0000256" key="2">
    <source>
        <dbReference type="ARBA" id="ARBA00012254"/>
    </source>
</evidence>
<comment type="similarity">
    <text evidence="5">Belongs to the GART family.</text>
</comment>
<dbReference type="Gene3D" id="3.40.50.170">
    <property type="entry name" value="Formyl transferase, N-terminal domain"/>
    <property type="match status" value="1"/>
</dbReference>
<evidence type="ECO:0000256" key="6">
    <source>
        <dbReference type="ARBA" id="ARBA00041324"/>
    </source>
</evidence>
<sequence>MIDGKLIDTKINFAILASGAGSNADKICSYFKDHPHIQVNLIISNNINAGVLQVAASHGIESIVIPKSSWATPEIVLPDLRTKEITHIVLAGFLLLIPSWLVHEFKGHIINIHPALLPKYGGKGMYGHHVHEKVKLSGDVISGITIHEVNEKYDEGDILFQKEINIDPEDSADQIAAKVLEIEHYYYPRIIEQWVLGKNL</sequence>
<name>A0A9D7XMW7_9BACT</name>